<gene>
    <name evidence="1" type="ORF">BKA00_007113</name>
</gene>
<protein>
    <submittedName>
        <fullName evidence="1">Anti-sigma regulatory factor (Ser/Thr protein kinase)</fullName>
    </submittedName>
</protein>
<dbReference type="AlphaFoldDB" id="A0A7X0G6P6"/>
<dbReference type="RefSeq" id="WP_185032566.1">
    <property type="nucleotide sequence ID" value="NZ_JACHMQ010000001.1"/>
</dbReference>
<dbReference type="InterPro" id="IPR036890">
    <property type="entry name" value="HATPase_C_sf"/>
</dbReference>
<dbReference type="EMBL" id="JACHMQ010000001">
    <property type="protein sequence ID" value="MBB6400199.1"/>
    <property type="molecule type" value="Genomic_DNA"/>
</dbReference>
<name>A0A7X0G6P6_9ACTN</name>
<evidence type="ECO:0000313" key="1">
    <source>
        <dbReference type="EMBL" id="MBB6400199.1"/>
    </source>
</evidence>
<dbReference type="Gene3D" id="3.30.565.10">
    <property type="entry name" value="Histidine kinase-like ATPase, C-terminal domain"/>
    <property type="match status" value="1"/>
</dbReference>
<sequence>MYEIHNDERFPHYRKLLLALEQTRPDRAAVLTRHVLAELNLPYEVAQRAEQFAYELLLNAYQHTTGVDLASVGDGPLPRHVRLEVGTVDLPDRTYVRVAVYDQGDPRDFQWSSARRGLTFIRGYAPHYGCEAASPYGKVVWAQI</sequence>
<evidence type="ECO:0000313" key="2">
    <source>
        <dbReference type="Proteomes" id="UP000546324"/>
    </source>
</evidence>
<reference evidence="1 2" key="1">
    <citation type="submission" date="2020-08" db="EMBL/GenBank/DDBJ databases">
        <title>Sequencing the genomes of 1000 actinobacteria strains.</title>
        <authorList>
            <person name="Klenk H.-P."/>
        </authorList>
    </citation>
    <scope>NUCLEOTIDE SEQUENCE [LARGE SCALE GENOMIC DNA]</scope>
    <source>
        <strain evidence="1 2">DSM 43675</strain>
    </source>
</reference>
<dbReference type="Proteomes" id="UP000546324">
    <property type="component" value="Unassembled WGS sequence"/>
</dbReference>
<comment type="caution">
    <text evidence="1">The sequence shown here is derived from an EMBL/GenBank/DDBJ whole genome shotgun (WGS) entry which is preliminary data.</text>
</comment>
<keyword evidence="2" id="KW-1185">Reference proteome</keyword>
<proteinExistence type="predicted"/>
<accession>A0A7X0G6P6</accession>
<organism evidence="1 2">
    <name type="scientific">Actinomadura coerulea</name>
    <dbReference type="NCBI Taxonomy" id="46159"/>
    <lineage>
        <taxon>Bacteria</taxon>
        <taxon>Bacillati</taxon>
        <taxon>Actinomycetota</taxon>
        <taxon>Actinomycetes</taxon>
        <taxon>Streptosporangiales</taxon>
        <taxon>Thermomonosporaceae</taxon>
        <taxon>Actinomadura</taxon>
    </lineage>
</organism>